<name>W3VET2_9GAMM</name>
<protein>
    <submittedName>
        <fullName evidence="2">RES domain-containing protein</fullName>
    </submittedName>
</protein>
<sequence length="222" mass="24615">MVKKKDHELQGTLEFPERLSISNYCIWKAGKPIYRLHHEALSAVQFNPGYGSGRFNPIKATGTLYGAGDFGTAAMETLFHDVGSPSEGLPFDYEGLNQKVYSVIEPVTDLVLVELSARTLRRWGFTKSQVIDSTADKYPFTQRLAAKIHNQHFEAQGLQWSSKQDDGIAVMLFEDRVNKNSLSVIIESKSVSESESAMEDIETIIDDLAMVPINIGGGDPDD</sequence>
<dbReference type="SMART" id="SM00953">
    <property type="entry name" value="RES"/>
    <property type="match status" value="1"/>
</dbReference>
<dbReference type="Pfam" id="PF08808">
    <property type="entry name" value="RES"/>
    <property type="match status" value="1"/>
</dbReference>
<dbReference type="PATRIC" id="fig|1004151.3.peg.820"/>
<dbReference type="RefSeq" id="WP_036843243.1">
    <property type="nucleotide sequence ID" value="NZ_AYSJ01000002.1"/>
</dbReference>
<proteinExistence type="predicted"/>
<evidence type="ECO:0000313" key="3">
    <source>
        <dbReference type="Proteomes" id="UP000018957"/>
    </source>
</evidence>
<evidence type="ECO:0000259" key="1">
    <source>
        <dbReference type="SMART" id="SM00953"/>
    </source>
</evidence>
<dbReference type="InterPro" id="IPR014914">
    <property type="entry name" value="RES_dom"/>
</dbReference>
<keyword evidence="3" id="KW-1185">Reference proteome</keyword>
<dbReference type="OrthoDB" id="7257056at2"/>
<feature type="domain" description="RES" evidence="1">
    <location>
        <begin position="46"/>
        <end position="185"/>
    </location>
</feature>
<accession>W3VET2</accession>
<comment type="caution">
    <text evidence="2">The sequence shown here is derived from an EMBL/GenBank/DDBJ whole genome shotgun (WGS) entry which is preliminary data.</text>
</comment>
<dbReference type="Proteomes" id="UP000018957">
    <property type="component" value="Unassembled WGS sequence"/>
</dbReference>
<reference evidence="2 3" key="1">
    <citation type="submission" date="2013-11" db="EMBL/GenBank/DDBJ databases">
        <title>Elucidation of the Photorhabdus temperata genome and generation of transposon mutant library to identify motility mutants.</title>
        <authorList>
            <person name="Hurst S.G.IV."/>
            <person name="Micheals B."/>
            <person name="Abebe-Akele F."/>
            <person name="Rowedder H."/>
            <person name="Bullock H."/>
            <person name="Jackobeck R."/>
            <person name="Janicki E."/>
            <person name="Tisa L.S."/>
        </authorList>
    </citation>
    <scope>NUCLEOTIDE SEQUENCE [LARGE SCALE GENOMIC DNA]</scope>
    <source>
        <strain evidence="2 3">NC19</strain>
    </source>
</reference>
<gene>
    <name evidence="2" type="ORF">PTE_00769</name>
</gene>
<evidence type="ECO:0000313" key="2">
    <source>
        <dbReference type="EMBL" id="ETS33595.1"/>
    </source>
</evidence>
<organism evidence="2 3">
    <name type="scientific">Photorhabdus khanii NC19</name>
    <dbReference type="NCBI Taxonomy" id="1004151"/>
    <lineage>
        <taxon>Bacteria</taxon>
        <taxon>Pseudomonadati</taxon>
        <taxon>Pseudomonadota</taxon>
        <taxon>Gammaproteobacteria</taxon>
        <taxon>Enterobacterales</taxon>
        <taxon>Morganellaceae</taxon>
        <taxon>Photorhabdus</taxon>
    </lineage>
</organism>
<dbReference type="AlphaFoldDB" id="W3VET2"/>
<dbReference type="EMBL" id="AYSJ01000002">
    <property type="protein sequence ID" value="ETS33595.1"/>
    <property type="molecule type" value="Genomic_DNA"/>
</dbReference>